<dbReference type="GO" id="GO:0046872">
    <property type="term" value="F:metal ion binding"/>
    <property type="evidence" value="ECO:0007669"/>
    <property type="project" value="UniProtKB-KW"/>
</dbReference>
<comment type="similarity">
    <text evidence="2">Belongs to the prokaryotic molybdopterin-containing oxidoreductase family.</text>
</comment>
<sequence length="670" mass="74203">MAQIAKSSCPLNCWDCCGFSVSIEDGKITSIDGDKDHPITQGKICGRGRTLVDKTNSSKRLLYPLKRVDGKFLRVSWQQALDEIAAKMAELKYKYGSSSILHSHDYANSGLLKNLDQRFFNCFGGVTEVTGSICWGSGIEAQKWDFGNSHSHAPEDLLNSRHIVIWGRNVARTNLHLFQRLQQAKKKGIPITVIDPIYNATAKIANQHFSIKPGMDGLLAAGVIKEIVEQGLQDSQFIQNHSAGFEDLQSLIESISFEEICEKAEVSREIITYLAQVYAGGPVSTFIGLGMQRYSNGGNTIRLIDALVAISGNIGIPGGGANFGKLQVGQSFDIGALALPERKKESRQFTMMKQAEGILNAKNPGIKMVFVTCGNPALQVPDSNHVEKAFRSAETVVVIDHFLTDTALLADYVLPSTTVFEEEDIYYSSMDHHYVNYGPKLVDAPGETKSDLWVWTELAERLGFGEAFHFTRQEFIAMGLKPLASLGITYESLKEANHKELPVKKVPWQNKQFQTPSGKYEFTSQLGQIKGYESKLALTLPAESKWTNPYQAKKYPYSLLTIHPLRSNHSQHYDLIQGLGRLKVEISPDLSENLQISEGDLVRVWNERGEVNGFAAVMKAAHPGTINIDEGIWKKFGGSINVLTSDRESDNGMGSTVYDCLVNIEKITQL</sequence>
<dbReference type="Pfam" id="PF04879">
    <property type="entry name" value="Molybdop_Fe4S4"/>
    <property type="match status" value="1"/>
</dbReference>
<dbReference type="Pfam" id="PF01568">
    <property type="entry name" value="Molydop_binding"/>
    <property type="match status" value="1"/>
</dbReference>
<dbReference type="InterPro" id="IPR006656">
    <property type="entry name" value="Mopterin_OxRdtase"/>
</dbReference>
<evidence type="ECO:0000256" key="7">
    <source>
        <dbReference type="ARBA" id="ARBA00023014"/>
    </source>
</evidence>
<dbReference type="PANTHER" id="PTHR43742:SF6">
    <property type="entry name" value="OXIDOREDUCTASE YYAE-RELATED"/>
    <property type="match status" value="1"/>
</dbReference>
<dbReference type="Gene3D" id="3.40.50.740">
    <property type="match status" value="1"/>
</dbReference>
<dbReference type="Proteomes" id="UP000264541">
    <property type="component" value="Unassembled WGS sequence"/>
</dbReference>
<dbReference type="EMBL" id="QVTE01000045">
    <property type="protein sequence ID" value="RFU67267.1"/>
    <property type="molecule type" value="Genomic_DNA"/>
</dbReference>
<keyword evidence="4" id="KW-0479">Metal-binding</keyword>
<dbReference type="InterPro" id="IPR006963">
    <property type="entry name" value="Mopterin_OxRdtase_4Fe-4S_dom"/>
</dbReference>
<dbReference type="GO" id="GO:0016491">
    <property type="term" value="F:oxidoreductase activity"/>
    <property type="evidence" value="ECO:0007669"/>
    <property type="project" value="UniProtKB-KW"/>
</dbReference>
<dbReference type="Gene3D" id="3.40.228.10">
    <property type="entry name" value="Dimethylsulfoxide Reductase, domain 2"/>
    <property type="match status" value="1"/>
</dbReference>
<keyword evidence="7" id="KW-0411">Iron-sulfur</keyword>
<dbReference type="SMART" id="SM00926">
    <property type="entry name" value="Molybdop_Fe4S4"/>
    <property type="match status" value="1"/>
</dbReference>
<dbReference type="Gene3D" id="2.40.40.20">
    <property type="match status" value="1"/>
</dbReference>
<proteinExistence type="inferred from homology"/>
<evidence type="ECO:0000256" key="6">
    <source>
        <dbReference type="ARBA" id="ARBA00023004"/>
    </source>
</evidence>
<dbReference type="InterPro" id="IPR009010">
    <property type="entry name" value="Asp_de-COase-like_dom_sf"/>
</dbReference>
<dbReference type="Pfam" id="PF00384">
    <property type="entry name" value="Molybdopterin"/>
    <property type="match status" value="1"/>
</dbReference>
<dbReference type="PANTHER" id="PTHR43742">
    <property type="entry name" value="TRIMETHYLAMINE-N-OXIDE REDUCTASE"/>
    <property type="match status" value="1"/>
</dbReference>
<gene>
    <name evidence="9" type="ORF">D0469_15315</name>
</gene>
<keyword evidence="10" id="KW-1185">Reference proteome</keyword>
<dbReference type="Gene3D" id="3.30.2070.10">
    <property type="entry name" value="Formate dehydrogenase/DMSO reductase"/>
    <property type="match status" value="1"/>
</dbReference>
<dbReference type="RefSeq" id="WP_117327600.1">
    <property type="nucleotide sequence ID" value="NZ_QVTE01000045.1"/>
</dbReference>
<dbReference type="OrthoDB" id="9803192at2"/>
<dbReference type="PROSITE" id="PS51669">
    <property type="entry name" value="4FE4S_MOW_BIS_MGD"/>
    <property type="match status" value="1"/>
</dbReference>
<dbReference type="GO" id="GO:0051536">
    <property type="term" value="F:iron-sulfur cluster binding"/>
    <property type="evidence" value="ECO:0007669"/>
    <property type="project" value="UniProtKB-KW"/>
</dbReference>
<dbReference type="PROSITE" id="PS00490">
    <property type="entry name" value="MOLYBDOPTERIN_PROK_2"/>
    <property type="match status" value="1"/>
</dbReference>
<dbReference type="SUPFAM" id="SSF53706">
    <property type="entry name" value="Formate dehydrogenase/DMSO reductase, domains 1-3"/>
    <property type="match status" value="1"/>
</dbReference>
<reference evidence="9 10" key="1">
    <citation type="submission" date="2018-08" db="EMBL/GenBank/DDBJ databases">
        <title>Bacillus chawlae sp. nov., Bacillus glennii sp. nov., and Bacillus saganii sp. nov. Isolated from the Vehicle Assembly Building at Kennedy Space Center where the Viking Spacecraft were Assembled.</title>
        <authorList>
            <person name="Seuylemezian A."/>
            <person name="Vaishampayan P."/>
        </authorList>
    </citation>
    <scope>NUCLEOTIDE SEQUENCE [LARGE SCALE GENOMIC DNA]</scope>
    <source>
        <strain evidence="9 10">V47-23a</strain>
    </source>
</reference>
<keyword evidence="6" id="KW-0408">Iron</keyword>
<name>A0A372LKJ2_9BACI</name>
<accession>A0A372LKJ2</accession>
<dbReference type="SUPFAM" id="SSF50692">
    <property type="entry name" value="ADC-like"/>
    <property type="match status" value="1"/>
</dbReference>
<evidence type="ECO:0000256" key="5">
    <source>
        <dbReference type="ARBA" id="ARBA00023002"/>
    </source>
</evidence>
<evidence type="ECO:0000313" key="9">
    <source>
        <dbReference type="EMBL" id="RFU67267.1"/>
    </source>
</evidence>
<evidence type="ECO:0000256" key="1">
    <source>
        <dbReference type="ARBA" id="ARBA00001942"/>
    </source>
</evidence>
<evidence type="ECO:0000256" key="2">
    <source>
        <dbReference type="ARBA" id="ARBA00010312"/>
    </source>
</evidence>
<evidence type="ECO:0000259" key="8">
    <source>
        <dbReference type="PROSITE" id="PS51669"/>
    </source>
</evidence>
<feature type="domain" description="4Fe-4S Mo/W bis-MGD-type" evidence="8">
    <location>
        <begin position="2"/>
        <end position="59"/>
    </location>
</feature>
<dbReference type="CDD" id="cd02766">
    <property type="entry name" value="MopB_3"/>
    <property type="match status" value="1"/>
</dbReference>
<dbReference type="InterPro" id="IPR006657">
    <property type="entry name" value="MoPterin_dinucl-bd_dom"/>
</dbReference>
<dbReference type="AlphaFoldDB" id="A0A372LKJ2"/>
<evidence type="ECO:0000313" key="10">
    <source>
        <dbReference type="Proteomes" id="UP000264541"/>
    </source>
</evidence>
<dbReference type="GO" id="GO:0043546">
    <property type="term" value="F:molybdopterin cofactor binding"/>
    <property type="evidence" value="ECO:0007669"/>
    <property type="project" value="InterPro"/>
</dbReference>
<dbReference type="Gene3D" id="2.20.25.90">
    <property type="entry name" value="ADC-like domains"/>
    <property type="match status" value="1"/>
</dbReference>
<evidence type="ECO:0000256" key="3">
    <source>
        <dbReference type="ARBA" id="ARBA00022505"/>
    </source>
</evidence>
<organism evidence="9 10">
    <name type="scientific">Peribacillus saganii</name>
    <dbReference type="NCBI Taxonomy" id="2303992"/>
    <lineage>
        <taxon>Bacteria</taxon>
        <taxon>Bacillati</taxon>
        <taxon>Bacillota</taxon>
        <taxon>Bacilli</taxon>
        <taxon>Bacillales</taxon>
        <taxon>Bacillaceae</taxon>
        <taxon>Peribacillus</taxon>
    </lineage>
</organism>
<evidence type="ECO:0000256" key="4">
    <source>
        <dbReference type="ARBA" id="ARBA00022723"/>
    </source>
</evidence>
<dbReference type="InterPro" id="IPR006655">
    <property type="entry name" value="Mopterin_OxRdtase_prok_CS"/>
</dbReference>
<comment type="caution">
    <text evidence="9">The sequence shown here is derived from an EMBL/GenBank/DDBJ whole genome shotgun (WGS) entry which is preliminary data.</text>
</comment>
<keyword evidence="5" id="KW-0560">Oxidoreductase</keyword>
<keyword evidence="3" id="KW-0500">Molybdenum</keyword>
<comment type="cofactor">
    <cofactor evidence="1">
        <name>Mo-bis(molybdopterin guanine dinucleotide)</name>
        <dbReference type="ChEBI" id="CHEBI:60539"/>
    </cofactor>
</comment>
<dbReference type="InterPro" id="IPR050612">
    <property type="entry name" value="Prok_Mopterin_Oxidored"/>
</dbReference>
<protein>
    <submittedName>
        <fullName evidence="9">Oxidoreductase</fullName>
    </submittedName>
</protein>